<dbReference type="NCBIfam" id="TIGR00208">
    <property type="entry name" value="fliS"/>
    <property type="match status" value="1"/>
</dbReference>
<accession>A0ABW3GIG9</accession>
<evidence type="ECO:0000313" key="7">
    <source>
        <dbReference type="Proteomes" id="UP001597106"/>
    </source>
</evidence>
<keyword evidence="3" id="KW-0963">Cytoplasm</keyword>
<comment type="similarity">
    <text evidence="2">Belongs to the FliS family.</text>
</comment>
<evidence type="ECO:0000256" key="3">
    <source>
        <dbReference type="ARBA" id="ARBA00022490"/>
    </source>
</evidence>
<dbReference type="CDD" id="cd16098">
    <property type="entry name" value="FliS"/>
    <property type="match status" value="1"/>
</dbReference>
<keyword evidence="4" id="KW-1005">Bacterial flagellum biogenesis</keyword>
<reference evidence="7" key="1">
    <citation type="journal article" date="2019" name="Int. J. Syst. Evol. Microbiol.">
        <title>The Global Catalogue of Microorganisms (GCM) 10K type strain sequencing project: providing services to taxonomists for standard genome sequencing and annotation.</title>
        <authorList>
            <consortium name="The Broad Institute Genomics Platform"/>
            <consortium name="The Broad Institute Genome Sequencing Center for Infectious Disease"/>
            <person name="Wu L."/>
            <person name="Ma J."/>
        </authorList>
    </citation>
    <scope>NUCLEOTIDE SEQUENCE [LARGE SCALE GENOMIC DNA]</scope>
    <source>
        <strain evidence="7">CCUG 59685</strain>
    </source>
</reference>
<dbReference type="RefSeq" id="WP_275354920.1">
    <property type="nucleotide sequence ID" value="NZ_JBHTJW010000002.1"/>
</dbReference>
<evidence type="ECO:0000256" key="4">
    <source>
        <dbReference type="ARBA" id="ARBA00022795"/>
    </source>
</evidence>
<dbReference type="PANTHER" id="PTHR34773">
    <property type="entry name" value="FLAGELLAR SECRETION CHAPERONE FLIS"/>
    <property type="match status" value="1"/>
</dbReference>
<keyword evidence="6" id="KW-0282">Flagellum</keyword>
<keyword evidence="5" id="KW-0143">Chaperone</keyword>
<dbReference type="SUPFAM" id="SSF101116">
    <property type="entry name" value="Flagellar export chaperone FliS"/>
    <property type="match status" value="1"/>
</dbReference>
<comment type="caution">
    <text evidence="6">The sequence shown here is derived from an EMBL/GenBank/DDBJ whole genome shotgun (WGS) entry which is preliminary data.</text>
</comment>
<keyword evidence="6" id="KW-0969">Cilium</keyword>
<dbReference type="InterPro" id="IPR036584">
    <property type="entry name" value="FliS_sf"/>
</dbReference>
<dbReference type="Pfam" id="PF02561">
    <property type="entry name" value="FliS"/>
    <property type="match status" value="1"/>
</dbReference>
<evidence type="ECO:0000256" key="1">
    <source>
        <dbReference type="ARBA" id="ARBA00004514"/>
    </source>
</evidence>
<gene>
    <name evidence="6" type="primary">fliS</name>
    <name evidence="6" type="ORF">ACFQ1T_11525</name>
</gene>
<keyword evidence="7" id="KW-1185">Reference proteome</keyword>
<dbReference type="EMBL" id="JBHTJW010000002">
    <property type="protein sequence ID" value="MFD0930407.1"/>
    <property type="molecule type" value="Genomic_DNA"/>
</dbReference>
<dbReference type="PANTHER" id="PTHR34773:SF1">
    <property type="entry name" value="FLAGELLAR SECRETION CHAPERONE FLIS"/>
    <property type="match status" value="1"/>
</dbReference>
<evidence type="ECO:0000256" key="2">
    <source>
        <dbReference type="ARBA" id="ARBA00008787"/>
    </source>
</evidence>
<proteinExistence type="inferred from homology"/>
<sequence>MMFGSKQSGINAYAKVGLETGVVDASPLKLTIMLYEGAVTACIRAQQAIQKQDIPQKGEYISKAISIIESGLRTSLNKRAGGEVALNLDQLYEYMIRTLMQASLRQDSSKVYEVQQLLMELKGAWETLEKSGMSRLAQQNALENSAIAEKAQAYQHLAMAGA</sequence>
<comment type="subcellular location">
    <subcellularLocation>
        <location evidence="1">Cytoplasm</location>
        <location evidence="1">Cytosol</location>
    </subcellularLocation>
</comment>
<dbReference type="Gene3D" id="1.20.120.340">
    <property type="entry name" value="Flagellar protein FliS"/>
    <property type="match status" value="1"/>
</dbReference>
<evidence type="ECO:0000313" key="6">
    <source>
        <dbReference type="EMBL" id="MFD0930407.1"/>
    </source>
</evidence>
<name>A0ABW3GIG9_9PROT</name>
<organism evidence="6 7">
    <name type="scientific">Methylophilus glucosoxydans</name>
    <dbReference type="NCBI Taxonomy" id="752553"/>
    <lineage>
        <taxon>Bacteria</taxon>
        <taxon>Pseudomonadati</taxon>
        <taxon>Pseudomonadota</taxon>
        <taxon>Betaproteobacteria</taxon>
        <taxon>Nitrosomonadales</taxon>
        <taxon>Methylophilaceae</taxon>
        <taxon>Methylophilus</taxon>
    </lineage>
</organism>
<evidence type="ECO:0000256" key="5">
    <source>
        <dbReference type="ARBA" id="ARBA00023186"/>
    </source>
</evidence>
<dbReference type="Proteomes" id="UP001597106">
    <property type="component" value="Unassembled WGS sequence"/>
</dbReference>
<protein>
    <submittedName>
        <fullName evidence="6">Flagellar export chaperone FliS</fullName>
    </submittedName>
</protein>
<dbReference type="InterPro" id="IPR003713">
    <property type="entry name" value="FliS"/>
</dbReference>
<keyword evidence="6" id="KW-0966">Cell projection</keyword>